<accession>A0ABQ7U8Y5</accession>
<dbReference type="EMBL" id="JAIVGD010000023">
    <property type="protein sequence ID" value="KAH0743069.1"/>
    <property type="molecule type" value="Genomic_DNA"/>
</dbReference>
<feature type="compositionally biased region" description="Basic and acidic residues" evidence="1">
    <location>
        <begin position="61"/>
        <end position="74"/>
    </location>
</feature>
<comment type="caution">
    <text evidence="2">The sequence shown here is derived from an EMBL/GenBank/DDBJ whole genome shotgun (WGS) entry which is preliminary data.</text>
</comment>
<name>A0ABQ7U8Y5_SOLTU</name>
<evidence type="ECO:0000313" key="2">
    <source>
        <dbReference type="EMBL" id="KAH0743069.1"/>
    </source>
</evidence>
<gene>
    <name evidence="2" type="ORF">KY290_031062</name>
</gene>
<sequence length="92" mass="10176">MEALHALVSHQEGKLIPAEHCSMNLVKEPSGGKDIEKYFEGENESNMLQVCKEAGLSSKLLTRERKGKSNRDRTSTIPSSVQAKRGVESSFK</sequence>
<organism evidence="2 3">
    <name type="scientific">Solanum tuberosum</name>
    <name type="common">Potato</name>
    <dbReference type="NCBI Taxonomy" id="4113"/>
    <lineage>
        <taxon>Eukaryota</taxon>
        <taxon>Viridiplantae</taxon>
        <taxon>Streptophyta</taxon>
        <taxon>Embryophyta</taxon>
        <taxon>Tracheophyta</taxon>
        <taxon>Spermatophyta</taxon>
        <taxon>Magnoliopsida</taxon>
        <taxon>eudicotyledons</taxon>
        <taxon>Gunneridae</taxon>
        <taxon>Pentapetalae</taxon>
        <taxon>asterids</taxon>
        <taxon>lamiids</taxon>
        <taxon>Solanales</taxon>
        <taxon>Solanaceae</taxon>
        <taxon>Solanoideae</taxon>
        <taxon>Solaneae</taxon>
        <taxon>Solanum</taxon>
    </lineage>
</organism>
<feature type="region of interest" description="Disordered" evidence="1">
    <location>
        <begin position="61"/>
        <end position="92"/>
    </location>
</feature>
<evidence type="ECO:0000313" key="3">
    <source>
        <dbReference type="Proteomes" id="UP000826656"/>
    </source>
</evidence>
<reference evidence="2 3" key="1">
    <citation type="journal article" date="2021" name="bioRxiv">
        <title>Chromosome-scale and haplotype-resolved genome assembly of a tetraploid potato cultivar.</title>
        <authorList>
            <person name="Sun H."/>
            <person name="Jiao W.-B."/>
            <person name="Krause K."/>
            <person name="Campoy J.A."/>
            <person name="Goel M."/>
            <person name="Folz-Donahue K."/>
            <person name="Kukat C."/>
            <person name="Huettel B."/>
            <person name="Schneeberger K."/>
        </authorList>
    </citation>
    <scope>NUCLEOTIDE SEQUENCE [LARGE SCALE GENOMIC DNA]</scope>
    <source>
        <strain evidence="2">SolTubOtavaFocal</strain>
        <tissue evidence="2">Leaves</tissue>
    </source>
</reference>
<dbReference type="Proteomes" id="UP000826656">
    <property type="component" value="Unassembled WGS sequence"/>
</dbReference>
<proteinExistence type="predicted"/>
<protein>
    <submittedName>
        <fullName evidence="2">Uncharacterized protein</fullName>
    </submittedName>
</protein>
<evidence type="ECO:0000256" key="1">
    <source>
        <dbReference type="SAM" id="MobiDB-lite"/>
    </source>
</evidence>
<keyword evidence="3" id="KW-1185">Reference proteome</keyword>